<dbReference type="Pfam" id="PF01531">
    <property type="entry name" value="Glyco_transf_11"/>
    <property type="match status" value="1"/>
</dbReference>
<evidence type="ECO:0000313" key="4">
    <source>
        <dbReference type="Proteomes" id="UP001139354"/>
    </source>
</evidence>
<evidence type="ECO:0000256" key="1">
    <source>
        <dbReference type="ARBA" id="ARBA00022676"/>
    </source>
</evidence>
<organism evidence="3 4">
    <name type="scientific">Microbacterium allomyrinae</name>
    <dbReference type="NCBI Taxonomy" id="2830666"/>
    <lineage>
        <taxon>Bacteria</taxon>
        <taxon>Bacillati</taxon>
        <taxon>Actinomycetota</taxon>
        <taxon>Actinomycetes</taxon>
        <taxon>Micrococcales</taxon>
        <taxon>Microbacteriaceae</taxon>
        <taxon>Microbacterium</taxon>
    </lineage>
</organism>
<keyword evidence="4" id="KW-1185">Reference proteome</keyword>
<sequence>MTSSGTFQHRAKVALRGSLLTPIGKVLGAPTVHISSPITRGGNYLYYWMWAYTRDTERRPVRVLHHEVIDDWLDEFPLVNHLSIRRGEASTLFSEWIGEHRHYFGQSFSRSELEGFCTALVESSPSFRARLDAARAWIGPDTCVLNVRRGDYYVYPELTAMYGLDIEQHVTRSIDILRRHGRAVDDVVIVSDDVAWCLEHIAPLLPGRMRVVQDRTSMFDDLAVLASARTMILANSTFSFWGGYLASVIQTDHLAVAPEYHFIDESGQRHRDPYDPRWVIAEA</sequence>
<dbReference type="GO" id="GO:0005975">
    <property type="term" value="P:carbohydrate metabolic process"/>
    <property type="evidence" value="ECO:0007669"/>
    <property type="project" value="InterPro"/>
</dbReference>
<dbReference type="GO" id="GO:0008107">
    <property type="term" value="F:galactoside 2-alpha-L-fucosyltransferase activity"/>
    <property type="evidence" value="ECO:0007669"/>
    <property type="project" value="InterPro"/>
</dbReference>
<dbReference type="InterPro" id="IPR002516">
    <property type="entry name" value="Glyco_trans_11"/>
</dbReference>
<keyword evidence="1" id="KW-0328">Glycosyltransferase</keyword>
<dbReference type="GO" id="GO:0016020">
    <property type="term" value="C:membrane"/>
    <property type="evidence" value="ECO:0007669"/>
    <property type="project" value="InterPro"/>
</dbReference>
<dbReference type="Proteomes" id="UP001139354">
    <property type="component" value="Unassembled WGS sequence"/>
</dbReference>
<dbReference type="EMBL" id="JAGTTN010000001">
    <property type="protein sequence ID" value="MCC2030725.1"/>
    <property type="molecule type" value="Genomic_DNA"/>
</dbReference>
<name>A0A9X1LSH1_9MICO</name>
<dbReference type="PANTHER" id="PTHR11927">
    <property type="entry name" value="GALACTOSIDE 2-L-FUCOSYLTRANSFERASE"/>
    <property type="match status" value="1"/>
</dbReference>
<evidence type="ECO:0000313" key="3">
    <source>
        <dbReference type="EMBL" id="MCC2030725.1"/>
    </source>
</evidence>
<reference evidence="3" key="1">
    <citation type="submission" date="2021-04" db="EMBL/GenBank/DDBJ databases">
        <title>Microbacterium tenobrionis sp. nov. and Microbacterium allomyrinae sp. nov., isolated from larvae of Tenobrio molitor and Allomyrina dichotoma, respectively.</title>
        <authorList>
            <person name="Lee S.D."/>
        </authorList>
    </citation>
    <scope>NUCLEOTIDE SEQUENCE</scope>
    <source>
        <strain evidence="3">BWT-G7</strain>
    </source>
</reference>
<protein>
    <submittedName>
        <fullName evidence="3">Alpha-1,2-fucosyltransferase</fullName>
    </submittedName>
</protein>
<evidence type="ECO:0000256" key="2">
    <source>
        <dbReference type="ARBA" id="ARBA00022679"/>
    </source>
</evidence>
<comment type="caution">
    <text evidence="3">The sequence shown here is derived from an EMBL/GenBank/DDBJ whole genome shotgun (WGS) entry which is preliminary data.</text>
</comment>
<proteinExistence type="predicted"/>
<gene>
    <name evidence="3" type="ORF">KEC57_00840</name>
</gene>
<accession>A0A9X1LSH1</accession>
<dbReference type="AlphaFoldDB" id="A0A9X1LSH1"/>
<keyword evidence="2" id="KW-0808">Transferase</keyword>
<dbReference type="RefSeq" id="WP_229382626.1">
    <property type="nucleotide sequence ID" value="NZ_JAGTTN010000001.1"/>
</dbReference>
<dbReference type="PANTHER" id="PTHR11927:SF9">
    <property type="entry name" value="L-FUCOSYLTRANSFERASE"/>
    <property type="match status" value="1"/>
</dbReference>